<proteinExistence type="predicted"/>
<sequence length="1046" mass="116775">MEEKNTDTTAQGSFHPAFARLKQIADQLANVGNLVSEQKMVLQLVSGLAKGEYDTIATLIQQSDPLPSFHKARSQLLLEETRRAKQDAHTQQALVMHPTACNPTTTLPQADHPPQHNGTGGRGRCRGRQQWRGGRGRGRDRLPPSYPRQHQSAWANPTPSWSSHGQWAVPPYSYPTPHAFLAPTSPSSYGNLMTPTELGNSFQTMSLQQPDNAWYMDTGATSHLTRNFGMIPKLFNLSTPNFILVGDGNRILIKGYGNATIPPPHPPLRLKHVLHAPHIIKNLISVRKFTRDNHVSVEFNPFGFSVKDLNTGTIVTRCNSGGDLYPFASSSAPQDTPPFSLAAISPTTWHNRLGHPGTSTFSFLRNSRLFPCNKGNDTHFCSSCSIGKHVRLPFKSSVTTTFSPFDIIHADLWTSPVSSKLGHKYYLVLLDDFSHFLWVFPLKYKSQVFATFLTFQAHIKTQFEKTIKGFQCDNGREFNNSDFHKFCAEKGMVFRFSCPHTSPQNGKVERIIRTINNVIHTTLIHASLPPSFWNYALSMATYILNILPTRTLNNKTPTEILFKRIPTYTHLRTFGCLCYPNLSSTTLHKLSPRLTPCVFLGFPPNHRGYLCLNPSTNTILISRHVTFEETIFPFSDINKFFPTDYSFLEASDPSPYLTHVMHGNPTTLNPTSNASTSSLLSSTIPSLPTPTPTAPTPPSPTASPTPPSPTASPNQIPSPAASTSIPFPSSTSLPPSTSSPPTDTSIHPMQTRAKSGIHKPKVQFNLSTQAISPLPSNPKVAMLDPNWNVAMTDEYNALIKQHTWDLVPRPTGVNIIRCMWLFRHKFWENDDLERYKARLVVNGKSQEVGVDCDETFIHVVKPDTIRTVLSIAMGRNWPIHQLDVKNAFLHGNLKETVFMYQPPGFVNPSTPGHVCRLRKSLYGLKQAPRAWLKSKLIEALKAEFAMTDLGKLTYFLGISVTRTPQSMFLSQRKYAEDIINRAKMNNFKLVVTPIDSKSKLSAHVGDPVEDPSLYRSLAGALQYLTFTRTDIAYAVQHICLFMHAPR</sequence>
<organism evidence="1 2">
    <name type="scientific">Arctium lappa</name>
    <name type="common">Greater burdock</name>
    <name type="synonym">Lappa major</name>
    <dbReference type="NCBI Taxonomy" id="4217"/>
    <lineage>
        <taxon>Eukaryota</taxon>
        <taxon>Viridiplantae</taxon>
        <taxon>Streptophyta</taxon>
        <taxon>Embryophyta</taxon>
        <taxon>Tracheophyta</taxon>
        <taxon>Spermatophyta</taxon>
        <taxon>Magnoliopsida</taxon>
        <taxon>eudicotyledons</taxon>
        <taxon>Gunneridae</taxon>
        <taxon>Pentapetalae</taxon>
        <taxon>asterids</taxon>
        <taxon>campanulids</taxon>
        <taxon>Asterales</taxon>
        <taxon>Asteraceae</taxon>
        <taxon>Carduoideae</taxon>
        <taxon>Cardueae</taxon>
        <taxon>Arctiinae</taxon>
        <taxon>Arctium</taxon>
    </lineage>
</organism>
<evidence type="ECO:0000313" key="1">
    <source>
        <dbReference type="EMBL" id="KAI3684681.1"/>
    </source>
</evidence>
<reference evidence="2" key="1">
    <citation type="journal article" date="2022" name="Mol. Ecol. Resour.">
        <title>The genomes of chicory, endive, great burdock and yacon provide insights into Asteraceae palaeo-polyploidization history and plant inulin production.</title>
        <authorList>
            <person name="Fan W."/>
            <person name="Wang S."/>
            <person name="Wang H."/>
            <person name="Wang A."/>
            <person name="Jiang F."/>
            <person name="Liu H."/>
            <person name="Zhao H."/>
            <person name="Xu D."/>
            <person name="Zhang Y."/>
        </authorList>
    </citation>
    <scope>NUCLEOTIDE SEQUENCE [LARGE SCALE GENOMIC DNA]</scope>
    <source>
        <strain evidence="2">cv. Niubang</strain>
    </source>
</reference>
<accession>A0ACB8YGT6</accession>
<comment type="caution">
    <text evidence="1">The sequence shown here is derived from an EMBL/GenBank/DDBJ whole genome shotgun (WGS) entry which is preliminary data.</text>
</comment>
<evidence type="ECO:0000313" key="2">
    <source>
        <dbReference type="Proteomes" id="UP001055879"/>
    </source>
</evidence>
<protein>
    <submittedName>
        <fullName evidence="1">Uncharacterized protein</fullName>
    </submittedName>
</protein>
<name>A0ACB8YGT6_ARCLA</name>
<dbReference type="EMBL" id="CM042058">
    <property type="protein sequence ID" value="KAI3684681.1"/>
    <property type="molecule type" value="Genomic_DNA"/>
</dbReference>
<dbReference type="Proteomes" id="UP001055879">
    <property type="component" value="Linkage Group LG12"/>
</dbReference>
<gene>
    <name evidence="1" type="ORF">L6452_33906</name>
</gene>
<reference evidence="1 2" key="2">
    <citation type="journal article" date="2022" name="Mol. Ecol. Resour.">
        <title>The genomes of chicory, endive, great burdock and yacon provide insights into Asteraceae paleo-polyploidization history and plant inulin production.</title>
        <authorList>
            <person name="Fan W."/>
            <person name="Wang S."/>
            <person name="Wang H."/>
            <person name="Wang A."/>
            <person name="Jiang F."/>
            <person name="Liu H."/>
            <person name="Zhao H."/>
            <person name="Xu D."/>
            <person name="Zhang Y."/>
        </authorList>
    </citation>
    <scope>NUCLEOTIDE SEQUENCE [LARGE SCALE GENOMIC DNA]</scope>
    <source>
        <strain evidence="2">cv. Niubang</strain>
    </source>
</reference>
<keyword evidence="2" id="KW-1185">Reference proteome</keyword>